<dbReference type="InterPro" id="IPR036380">
    <property type="entry name" value="Isochorismatase-like_sf"/>
</dbReference>
<dbReference type="STRING" id="52560.SAMN04488082_101247"/>
<organism evidence="2 3">
    <name type="scientific">Desulfomicrobium apsheronum</name>
    <dbReference type="NCBI Taxonomy" id="52560"/>
    <lineage>
        <taxon>Bacteria</taxon>
        <taxon>Pseudomonadati</taxon>
        <taxon>Thermodesulfobacteriota</taxon>
        <taxon>Desulfovibrionia</taxon>
        <taxon>Desulfovibrionales</taxon>
        <taxon>Desulfomicrobiaceae</taxon>
        <taxon>Desulfomicrobium</taxon>
    </lineage>
</organism>
<dbReference type="Gene3D" id="3.40.50.850">
    <property type="entry name" value="Isochorismatase-like"/>
    <property type="match status" value="1"/>
</dbReference>
<name>A0A1I3ND28_9BACT</name>
<evidence type="ECO:0000313" key="3">
    <source>
        <dbReference type="Proteomes" id="UP000198635"/>
    </source>
</evidence>
<protein>
    <submittedName>
        <fullName evidence="2">Nicotinamidase-related amidase</fullName>
    </submittedName>
</protein>
<reference evidence="3" key="1">
    <citation type="submission" date="2016-10" db="EMBL/GenBank/DDBJ databases">
        <authorList>
            <person name="Varghese N."/>
            <person name="Submissions S."/>
        </authorList>
    </citation>
    <scope>NUCLEOTIDE SEQUENCE [LARGE SCALE GENOMIC DNA]</scope>
    <source>
        <strain evidence="3">DSM 5918</strain>
    </source>
</reference>
<dbReference type="EMBL" id="FORX01000001">
    <property type="protein sequence ID" value="SFJ07027.1"/>
    <property type="molecule type" value="Genomic_DNA"/>
</dbReference>
<dbReference type="OrthoDB" id="9791276at2"/>
<dbReference type="AlphaFoldDB" id="A0A1I3ND28"/>
<dbReference type="InterPro" id="IPR000868">
    <property type="entry name" value="Isochorismatase-like_dom"/>
</dbReference>
<gene>
    <name evidence="2" type="ORF">SAMN04488082_101247</name>
</gene>
<dbReference type="SUPFAM" id="SSF52499">
    <property type="entry name" value="Isochorismatase-like hydrolases"/>
    <property type="match status" value="1"/>
</dbReference>
<dbReference type="RefSeq" id="WP_092372321.1">
    <property type="nucleotide sequence ID" value="NZ_FORX01000001.1"/>
</dbReference>
<dbReference type="Pfam" id="PF00857">
    <property type="entry name" value="Isochorismatase"/>
    <property type="match status" value="1"/>
</dbReference>
<keyword evidence="3" id="KW-1185">Reference proteome</keyword>
<dbReference type="Proteomes" id="UP000198635">
    <property type="component" value="Unassembled WGS sequence"/>
</dbReference>
<proteinExistence type="predicted"/>
<evidence type="ECO:0000313" key="2">
    <source>
        <dbReference type="EMBL" id="SFJ07027.1"/>
    </source>
</evidence>
<feature type="domain" description="Isochorismatase-like" evidence="1">
    <location>
        <begin position="7"/>
        <end position="183"/>
    </location>
</feature>
<evidence type="ECO:0000259" key="1">
    <source>
        <dbReference type="Pfam" id="PF00857"/>
    </source>
</evidence>
<dbReference type="PANTHER" id="PTHR47044">
    <property type="entry name" value="OS02G0276400 PROTEIN"/>
    <property type="match status" value="1"/>
</dbReference>
<sequence length="193" mass="21330">MNEHNRALLIIDMQHDFAVPGGACEVAGAHATIPVIRKILTRFRDLGLPVFHIVREYRGDGSDVEISRLEALKTRPMVVPGTPGVRIAPGLEPIEGEYRIVKKRFSAFMFTELDLILRRKGITHLAVTGTQLPFCLRTTLFDGLSLGYHMTLLTDASSSRTQQIHLANIQDIRDAGMACVSVAEYLHGINTPA</sequence>
<dbReference type="CDD" id="cd00431">
    <property type="entry name" value="cysteine_hydrolases"/>
    <property type="match status" value="1"/>
</dbReference>
<accession>A0A1I3ND28</accession>